<accession>A0A6M1ST65</accession>
<dbReference type="Proteomes" id="UP000473278">
    <property type="component" value="Unassembled WGS sequence"/>
</dbReference>
<reference evidence="2 3" key="1">
    <citation type="submission" date="2020-02" db="EMBL/GenBank/DDBJ databases">
        <title>Balneolaceae bacterium YR4-1, complete genome.</title>
        <authorList>
            <person name="Li Y."/>
            <person name="Wu S."/>
        </authorList>
    </citation>
    <scope>NUCLEOTIDE SEQUENCE [LARGE SCALE GENOMIC DNA]</scope>
    <source>
        <strain evidence="2 3">YR4-1</strain>
    </source>
</reference>
<evidence type="ECO:0000313" key="2">
    <source>
        <dbReference type="EMBL" id="NGP76080.1"/>
    </source>
</evidence>
<dbReference type="PANTHER" id="PTHR36924">
    <property type="entry name" value="ANTITOXIN HIGA-1"/>
    <property type="match status" value="1"/>
</dbReference>
<dbReference type="SUPFAM" id="SSF47413">
    <property type="entry name" value="lambda repressor-like DNA-binding domains"/>
    <property type="match status" value="1"/>
</dbReference>
<keyword evidence="3" id="KW-1185">Reference proteome</keyword>
<dbReference type="Gene3D" id="1.10.260.40">
    <property type="entry name" value="lambda repressor-like DNA-binding domains"/>
    <property type="match status" value="1"/>
</dbReference>
<dbReference type="GO" id="GO:0003677">
    <property type="term" value="F:DNA binding"/>
    <property type="evidence" value="ECO:0007669"/>
    <property type="project" value="UniProtKB-KW"/>
</dbReference>
<comment type="caution">
    <text evidence="2">The sequence shown here is derived from an EMBL/GenBank/DDBJ whole genome shotgun (WGS) entry which is preliminary data.</text>
</comment>
<sequence>MPQKRYKELSPGEVLERNYLVPNNWTPDELASILMMPVQEVNLLLDGKLSVTEMRACHLAAGLNTSKEFWLRLEQMRKRKGSKS</sequence>
<evidence type="ECO:0000256" key="1">
    <source>
        <dbReference type="ARBA" id="ARBA00023125"/>
    </source>
</evidence>
<proteinExistence type="predicted"/>
<dbReference type="PANTHER" id="PTHR36924:SF1">
    <property type="entry name" value="ANTITOXIN HIGA-1"/>
    <property type="match status" value="1"/>
</dbReference>
<keyword evidence="1" id="KW-0238">DNA-binding</keyword>
<dbReference type="AlphaFoldDB" id="A0A6M1ST65"/>
<dbReference type="EMBL" id="JAALLT010000002">
    <property type="protein sequence ID" value="NGP76080.1"/>
    <property type="molecule type" value="Genomic_DNA"/>
</dbReference>
<name>A0A6M1ST65_9BACT</name>
<dbReference type="InterPro" id="IPR013430">
    <property type="entry name" value="Toxin_antidote_HigA"/>
</dbReference>
<dbReference type="InterPro" id="IPR010982">
    <property type="entry name" value="Lambda_DNA-bd_dom_sf"/>
</dbReference>
<evidence type="ECO:0000313" key="3">
    <source>
        <dbReference type="Proteomes" id="UP000473278"/>
    </source>
</evidence>
<protein>
    <submittedName>
        <fullName evidence="2">Transcriptional regulator</fullName>
    </submittedName>
</protein>
<organism evidence="2 3">
    <name type="scientific">Halalkalibaculum roseum</name>
    <dbReference type="NCBI Taxonomy" id="2709311"/>
    <lineage>
        <taxon>Bacteria</taxon>
        <taxon>Pseudomonadati</taxon>
        <taxon>Balneolota</taxon>
        <taxon>Balneolia</taxon>
        <taxon>Balneolales</taxon>
        <taxon>Balneolaceae</taxon>
        <taxon>Halalkalibaculum</taxon>
    </lineage>
</organism>
<dbReference type="RefSeq" id="WP_165140128.1">
    <property type="nucleotide sequence ID" value="NZ_JAALLT010000002.1"/>
</dbReference>
<gene>
    <name evidence="2" type="ORF">G3570_05525</name>
</gene>